<dbReference type="InterPro" id="IPR029006">
    <property type="entry name" value="ADF-H/Gelsolin-like_dom_sf"/>
</dbReference>
<dbReference type="Gene3D" id="2.30.30.380">
    <property type="entry name" value="Zn-finger domain of Sec23/24"/>
    <property type="match status" value="1"/>
</dbReference>
<evidence type="ECO:0000259" key="4">
    <source>
        <dbReference type="Pfam" id="PF04811"/>
    </source>
</evidence>
<dbReference type="Pfam" id="PF04810">
    <property type="entry name" value="zf-Sec23_Sec24"/>
    <property type="match status" value="1"/>
</dbReference>
<evidence type="ECO:0000256" key="2">
    <source>
        <dbReference type="SAM" id="MobiDB-lite"/>
    </source>
</evidence>
<dbReference type="InterPro" id="IPR050550">
    <property type="entry name" value="SEC23_SEC24_subfamily"/>
</dbReference>
<dbReference type="Pfam" id="PF08033">
    <property type="entry name" value="Sec23_BS"/>
    <property type="match status" value="1"/>
</dbReference>
<evidence type="ECO:0000313" key="8">
    <source>
        <dbReference type="Proteomes" id="UP001470230"/>
    </source>
</evidence>
<dbReference type="InterPro" id="IPR036174">
    <property type="entry name" value="Znf_Sec23_Sec24_sf"/>
</dbReference>
<feature type="compositionally biased region" description="Low complexity" evidence="2">
    <location>
        <begin position="11"/>
        <end position="32"/>
    </location>
</feature>
<evidence type="ECO:0000259" key="3">
    <source>
        <dbReference type="Pfam" id="PF04810"/>
    </source>
</evidence>
<feature type="domain" description="Sec23/Sec24 beta-sandwich" evidence="5">
    <location>
        <begin position="441"/>
        <end position="524"/>
    </location>
</feature>
<dbReference type="InterPro" id="IPR012990">
    <property type="entry name" value="Beta-sandwich_Sec23_24"/>
</dbReference>
<comment type="caution">
    <text evidence="7">The sequence shown here is derived from an EMBL/GenBank/DDBJ whole genome shotgun (WGS) entry which is preliminary data.</text>
</comment>
<proteinExistence type="inferred from homology"/>
<dbReference type="SUPFAM" id="SSF82919">
    <property type="entry name" value="Zn-finger domain of Sec23/24"/>
    <property type="match status" value="1"/>
</dbReference>
<dbReference type="EMBL" id="JAPFFF010000029">
    <property type="protein sequence ID" value="KAK8846246.1"/>
    <property type="molecule type" value="Genomic_DNA"/>
</dbReference>
<sequence length="774" mass="85648">MSHRYVHPEYNSSFNSSGNISTNSSNSSLQSAPSSSSNLNLYSISSQPSNPTLETSIFPWENSTVLNSPTVKNANTQQTYSLPPYFRSISTCIPISKEVQTNAGVPLGIIVTPGLITNAPVINKSDSIVYRCSKCQGYLSPYTKVNLNDGKSYTCPLCGQMNTISVTPSNPRPLEPQYHPEYSNPVYDIIAPKTYVMLPKFVPVFSILVDVSIPAYTCGFTSQFLTSIKTILPSINQNICVNLITFADKVTTFDIINQREIIVPDSNDLVVPKITPARLQDNMNNLIEIIDELISRQPSPTAVGNCLPTALLLCTKLMQGYSGNAFIGVVNIPTLGPYPLHPRDPNQDELSMLKLPSDGSGKFFRDVAFHFSHAYASYHIFAFSHNMSPQNQSAGKIDMPVIGVPSGLTGGRCHYYGQATSESLARLHVDLFNELTTNYFYNASLRMRCTAGVKISKLHGNFLVQNKDLINFPVLMPESAISIELTVESELKNVSECLFQLALLWTSLEGVRMIRIFNFSLPVVSDVKTIRSSIDEGALATFFAKRVVHSVLSSGKESAMKLIHRDMFNIISHSISVRSMFHLSHAISLSQLISVPCDFGVDGRMCVSVFTRAANVVEMMLYLYPRMFALDSTIVDSVYNKYAGISPNFLGPLPLAAESFGYGSVFLFHTNTKIYIWVSKAADPSFLNGVFGCSSIQDLPTEIPSDIQTPENQKIQLLLNECWKLSGKYIPNEVIPQEDPREYVISRFLVDSTPNNDLKAWANLMRTAPVQQPH</sequence>
<evidence type="ECO:0000313" key="6">
    <source>
        <dbReference type="EMBL" id="KAK8835271.1"/>
    </source>
</evidence>
<dbReference type="SUPFAM" id="SSF53300">
    <property type="entry name" value="vWA-like"/>
    <property type="match status" value="1"/>
</dbReference>
<comment type="similarity">
    <text evidence="1">Belongs to the SEC23/SEC24 family. SEC24 subfamily.</text>
</comment>
<dbReference type="SUPFAM" id="SSF82754">
    <property type="entry name" value="C-terminal, gelsolin-like domain of Sec23/24"/>
    <property type="match status" value="1"/>
</dbReference>
<organism evidence="7 8">
    <name type="scientific">Tritrichomonas musculus</name>
    <dbReference type="NCBI Taxonomy" id="1915356"/>
    <lineage>
        <taxon>Eukaryota</taxon>
        <taxon>Metamonada</taxon>
        <taxon>Parabasalia</taxon>
        <taxon>Tritrichomonadida</taxon>
        <taxon>Tritrichomonadidae</taxon>
        <taxon>Tritrichomonas</taxon>
    </lineage>
</organism>
<evidence type="ECO:0008006" key="9">
    <source>
        <dbReference type="Google" id="ProtNLM"/>
    </source>
</evidence>
<dbReference type="InterPro" id="IPR036180">
    <property type="entry name" value="Gelsolin-like_dom_sf"/>
</dbReference>
<dbReference type="EMBL" id="JAPFFF010000198">
    <property type="protein sequence ID" value="KAK8835271.1"/>
    <property type="molecule type" value="Genomic_DNA"/>
</dbReference>
<reference evidence="7 8" key="1">
    <citation type="submission" date="2024-04" db="EMBL/GenBank/DDBJ databases">
        <title>Tritrichomonas musculus Genome.</title>
        <authorList>
            <person name="Alves-Ferreira E."/>
            <person name="Grigg M."/>
            <person name="Lorenzi H."/>
            <person name="Galac M."/>
        </authorList>
    </citation>
    <scope>NUCLEOTIDE SEQUENCE [LARGE SCALE GENOMIC DNA]</scope>
    <source>
        <strain evidence="7 8">EAF2021</strain>
    </source>
</reference>
<dbReference type="Gene3D" id="3.40.20.10">
    <property type="entry name" value="Severin"/>
    <property type="match status" value="1"/>
</dbReference>
<dbReference type="InterPro" id="IPR006895">
    <property type="entry name" value="Znf_Sec23_Sec24"/>
</dbReference>
<dbReference type="Pfam" id="PF04811">
    <property type="entry name" value="Sec23_trunk"/>
    <property type="match status" value="1"/>
</dbReference>
<name>A0ABR2HFM9_9EUKA</name>
<feature type="domain" description="Sec23/Sec24 trunk" evidence="4">
    <location>
        <begin position="202"/>
        <end position="420"/>
    </location>
</feature>
<gene>
    <name evidence="6" type="ORF">M9Y10_016242</name>
    <name evidence="7" type="ORF">M9Y10_020252</name>
</gene>
<dbReference type="SUPFAM" id="SSF81995">
    <property type="entry name" value="beta-sandwich domain of Sec23/24"/>
    <property type="match status" value="1"/>
</dbReference>
<feature type="domain" description="Zinc finger Sec23/Sec24-type" evidence="3">
    <location>
        <begin position="131"/>
        <end position="164"/>
    </location>
</feature>
<evidence type="ECO:0000259" key="5">
    <source>
        <dbReference type="Pfam" id="PF08033"/>
    </source>
</evidence>
<dbReference type="Proteomes" id="UP001470230">
    <property type="component" value="Unassembled WGS sequence"/>
</dbReference>
<feature type="region of interest" description="Disordered" evidence="2">
    <location>
        <begin position="1"/>
        <end position="32"/>
    </location>
</feature>
<dbReference type="InterPro" id="IPR006896">
    <property type="entry name" value="Sec23/24_trunk_dom"/>
</dbReference>
<evidence type="ECO:0000313" key="7">
    <source>
        <dbReference type="EMBL" id="KAK8846246.1"/>
    </source>
</evidence>
<dbReference type="PANTHER" id="PTHR13803">
    <property type="entry name" value="SEC24-RELATED PROTEIN"/>
    <property type="match status" value="1"/>
</dbReference>
<dbReference type="InterPro" id="IPR036465">
    <property type="entry name" value="vWFA_dom_sf"/>
</dbReference>
<dbReference type="Gene3D" id="1.20.120.730">
    <property type="entry name" value="Sec23/Sec24 helical domain"/>
    <property type="match status" value="1"/>
</dbReference>
<protein>
    <recommendedName>
        <fullName evidence="9">Sec23/Sec24 trunk domain containing protein</fullName>
    </recommendedName>
</protein>
<dbReference type="Gene3D" id="3.40.50.410">
    <property type="entry name" value="von Willebrand factor, type A domain"/>
    <property type="match status" value="1"/>
</dbReference>
<accession>A0ABR2HFM9</accession>
<keyword evidence="8" id="KW-1185">Reference proteome</keyword>
<dbReference type="PANTHER" id="PTHR13803:SF4">
    <property type="entry name" value="SECRETORY 24CD, ISOFORM C"/>
    <property type="match status" value="1"/>
</dbReference>
<evidence type="ECO:0000256" key="1">
    <source>
        <dbReference type="ARBA" id="ARBA00008334"/>
    </source>
</evidence>
<dbReference type="Gene3D" id="2.60.40.1670">
    <property type="entry name" value="beta-sandwich domain of Sec23/24"/>
    <property type="match status" value="1"/>
</dbReference>